<protein>
    <submittedName>
        <fullName evidence="1">Nuclear transport factor 2 family protein</fullName>
    </submittedName>
</protein>
<name>A0A4Q9HEY4_9SPHI</name>
<gene>
    <name evidence="1" type="ORF">EYS08_05915</name>
</gene>
<dbReference type="SUPFAM" id="SSF54427">
    <property type="entry name" value="NTF2-like"/>
    <property type="match status" value="1"/>
</dbReference>
<dbReference type="Gene3D" id="3.10.450.50">
    <property type="match status" value="1"/>
</dbReference>
<dbReference type="InterPro" id="IPR032710">
    <property type="entry name" value="NTF2-like_dom_sf"/>
</dbReference>
<sequence length="110" mass="12268">MNLPKFITDLIEAQNNHDAVAYSSLFSENAEVFDEGKNHIGRAAIQKWIENSNQQYQTTLKPISYRESEKGPVFTAEISGTFPGSPAILNFNLVLQEGLIQSLKITGRLL</sequence>
<dbReference type="Proteomes" id="UP000291819">
    <property type="component" value="Unassembled WGS sequence"/>
</dbReference>
<reference evidence="1 2" key="1">
    <citation type="submission" date="2019-02" db="EMBL/GenBank/DDBJ databases">
        <title>Pedobacter kyonggii whole genome sequence analysis.</title>
        <authorList>
            <person name="Dahal R.H."/>
        </authorList>
    </citation>
    <scope>NUCLEOTIDE SEQUENCE [LARGE SCALE GENOMIC DNA]</scope>
    <source>
        <strain evidence="1 2">K-4-11-1</strain>
    </source>
</reference>
<dbReference type="EMBL" id="SIXF01000004">
    <property type="protein sequence ID" value="TBO43494.1"/>
    <property type="molecule type" value="Genomic_DNA"/>
</dbReference>
<dbReference type="AlphaFoldDB" id="A0A4Q9HEY4"/>
<evidence type="ECO:0000313" key="1">
    <source>
        <dbReference type="EMBL" id="TBO43494.1"/>
    </source>
</evidence>
<evidence type="ECO:0000313" key="2">
    <source>
        <dbReference type="Proteomes" id="UP000291819"/>
    </source>
</evidence>
<accession>A0A4Q9HEY4</accession>
<comment type="caution">
    <text evidence="1">The sequence shown here is derived from an EMBL/GenBank/DDBJ whole genome shotgun (WGS) entry which is preliminary data.</text>
</comment>
<keyword evidence="2" id="KW-1185">Reference proteome</keyword>
<proteinExistence type="predicted"/>
<dbReference type="OrthoDB" id="8684708at2"/>
<dbReference type="RefSeq" id="WP_131029095.1">
    <property type="nucleotide sequence ID" value="NZ_SIXF01000004.1"/>
</dbReference>
<organism evidence="1 2">
    <name type="scientific">Pedobacter kyonggii</name>
    <dbReference type="NCBI Taxonomy" id="1926871"/>
    <lineage>
        <taxon>Bacteria</taxon>
        <taxon>Pseudomonadati</taxon>
        <taxon>Bacteroidota</taxon>
        <taxon>Sphingobacteriia</taxon>
        <taxon>Sphingobacteriales</taxon>
        <taxon>Sphingobacteriaceae</taxon>
        <taxon>Pedobacter</taxon>
    </lineage>
</organism>